<accession>A0A6H5HL47</accession>
<proteinExistence type="predicted"/>
<evidence type="ECO:0000256" key="1">
    <source>
        <dbReference type="SAM" id="MobiDB-lite"/>
    </source>
</evidence>
<feature type="non-terminal residue" evidence="2">
    <location>
        <position position="1"/>
    </location>
</feature>
<sequence length="198" mass="22648">ALSGFLMMMTQNGKLLYISDNAAEYLGHSMLTKSWKAASTSVTDGFLAERRDGTNESDEPKATTGKTRVESMRRFNPCDPASVRPRGRRIHHGQQSGRHSVNVRGMRSPAMVNLIEITAVFSFFQRLLTFQRVHRCRIDLDRRAFSRESVLWDRNVHPTKLVVTWSERERPDGGTVAITWRREEVPFRHLTGDNSSDE</sequence>
<dbReference type="Proteomes" id="UP000479000">
    <property type="component" value="Unassembled WGS sequence"/>
</dbReference>
<reference evidence="2 3" key="1">
    <citation type="submission" date="2020-02" db="EMBL/GenBank/DDBJ databases">
        <authorList>
            <person name="Ferguson B K."/>
        </authorList>
    </citation>
    <scope>NUCLEOTIDE SEQUENCE [LARGE SCALE GENOMIC DNA]</scope>
</reference>
<protein>
    <recommendedName>
        <fullName evidence="4">PAS domain-containing protein</fullName>
    </recommendedName>
</protein>
<feature type="compositionally biased region" description="Basic and acidic residues" evidence="1">
    <location>
        <begin position="48"/>
        <end position="73"/>
    </location>
</feature>
<dbReference type="AlphaFoldDB" id="A0A6H5HL47"/>
<dbReference type="Gene3D" id="3.30.450.20">
    <property type="entry name" value="PAS domain"/>
    <property type="match status" value="1"/>
</dbReference>
<evidence type="ECO:0000313" key="3">
    <source>
        <dbReference type="Proteomes" id="UP000479000"/>
    </source>
</evidence>
<gene>
    <name evidence="2" type="ORF">NTEN_LOCUS21870</name>
</gene>
<feature type="region of interest" description="Disordered" evidence="1">
    <location>
        <begin position="48"/>
        <end position="100"/>
    </location>
</feature>
<evidence type="ECO:0000313" key="2">
    <source>
        <dbReference type="EMBL" id="CAB0017961.1"/>
    </source>
</evidence>
<dbReference type="EMBL" id="CADCXU010032115">
    <property type="protein sequence ID" value="CAB0017961.1"/>
    <property type="molecule type" value="Genomic_DNA"/>
</dbReference>
<organism evidence="2 3">
    <name type="scientific">Nesidiocoris tenuis</name>
    <dbReference type="NCBI Taxonomy" id="355587"/>
    <lineage>
        <taxon>Eukaryota</taxon>
        <taxon>Metazoa</taxon>
        <taxon>Ecdysozoa</taxon>
        <taxon>Arthropoda</taxon>
        <taxon>Hexapoda</taxon>
        <taxon>Insecta</taxon>
        <taxon>Pterygota</taxon>
        <taxon>Neoptera</taxon>
        <taxon>Paraneoptera</taxon>
        <taxon>Hemiptera</taxon>
        <taxon>Heteroptera</taxon>
        <taxon>Panheteroptera</taxon>
        <taxon>Cimicomorpha</taxon>
        <taxon>Miridae</taxon>
        <taxon>Dicyphina</taxon>
        <taxon>Nesidiocoris</taxon>
    </lineage>
</organism>
<evidence type="ECO:0008006" key="4">
    <source>
        <dbReference type="Google" id="ProtNLM"/>
    </source>
</evidence>
<name>A0A6H5HL47_9HEMI</name>
<keyword evidence="3" id="KW-1185">Reference proteome</keyword>
<dbReference type="OrthoDB" id="9978016at2759"/>